<name>A0ABY7WQ20_9LACO</name>
<accession>A0ABY7WQ20</accession>
<reference evidence="1 2" key="1">
    <citation type="submission" date="2023-02" db="EMBL/GenBank/DDBJ databases">
        <title>Genome sequence of Lacticaseibacillus sp. KACC 23028.</title>
        <authorList>
            <person name="Kim S."/>
            <person name="Heo J."/>
            <person name="Kwon S.-W."/>
        </authorList>
    </citation>
    <scope>NUCLEOTIDE SEQUENCE [LARGE SCALE GENOMIC DNA]</scope>
    <source>
        <strain evidence="1 2">KACC 23028</strain>
    </source>
</reference>
<sequence>MTEFNPAVQSLLDKVNEGFNEPLKIKIDDKKSGILRNENAESNIEPGGKGTIHILDSTDVDYSLSHELLHILLQELNYPTTGTAVHAPETEFNDQMRAIAGGLEAGVVHTMVAGWQHESGLLTDEVKKMVRAGIEADITPETTTEDDGNLLQRILTLLDGLTVLGGPENDLVSAWYSEYPTALGIASELWQTIDETDITDARGYRSGIVKVFKKFNEALQPMGASLDFANFICVTPVFSSRQLRLSLNQLYLLQDSPYQSDKPNTTAYAALGKSDGQCAFVLQLDPDETNPEYFQQLYAKPLSEVLAAYGIGYSERK</sequence>
<keyword evidence="2" id="KW-1185">Reference proteome</keyword>
<evidence type="ECO:0000313" key="2">
    <source>
        <dbReference type="Proteomes" id="UP001220377"/>
    </source>
</evidence>
<evidence type="ECO:0008006" key="3">
    <source>
        <dbReference type="Google" id="ProtNLM"/>
    </source>
</evidence>
<organism evidence="1 2">
    <name type="scientific">Lacticaseibacillus pabuli</name>
    <dbReference type="NCBI Taxonomy" id="3025672"/>
    <lineage>
        <taxon>Bacteria</taxon>
        <taxon>Bacillati</taxon>
        <taxon>Bacillota</taxon>
        <taxon>Bacilli</taxon>
        <taxon>Lactobacillales</taxon>
        <taxon>Lactobacillaceae</taxon>
        <taxon>Lacticaseibacillus</taxon>
    </lineage>
</organism>
<proteinExistence type="predicted"/>
<evidence type="ECO:0000313" key="1">
    <source>
        <dbReference type="EMBL" id="WDF82293.1"/>
    </source>
</evidence>
<dbReference type="EMBL" id="CP117884">
    <property type="protein sequence ID" value="WDF82293.1"/>
    <property type="molecule type" value="Genomic_DNA"/>
</dbReference>
<protein>
    <recommendedName>
        <fullName evidence="3">IpaB/EvcA family protein</fullName>
    </recommendedName>
</protein>
<gene>
    <name evidence="1" type="ORF">PQ472_10415</name>
</gene>
<dbReference type="RefSeq" id="WP_274259651.1">
    <property type="nucleotide sequence ID" value="NZ_CP117884.1"/>
</dbReference>
<dbReference type="Proteomes" id="UP001220377">
    <property type="component" value="Chromosome"/>
</dbReference>